<organism evidence="1 2">
    <name type="scientific">Linderina macrospora</name>
    <dbReference type="NCBI Taxonomy" id="4868"/>
    <lineage>
        <taxon>Eukaryota</taxon>
        <taxon>Fungi</taxon>
        <taxon>Fungi incertae sedis</taxon>
        <taxon>Zoopagomycota</taxon>
        <taxon>Kickxellomycotina</taxon>
        <taxon>Kickxellomycetes</taxon>
        <taxon>Kickxellales</taxon>
        <taxon>Kickxellaceae</taxon>
        <taxon>Linderina</taxon>
    </lineage>
</organism>
<sequence>MTSFAVYSSLLVTAATITYIAVAGTFRGSLAGVQSEKLPFQKQCETICRTFSSRLRRVAVRVMKQGPIPQHIAFIMDGNRRFARKNQVVTSGGHAAGFHKLTDVLEWCNDLGIRHVSVFAFAINNFRRSPEEVTALMTLARDKLRVLAEKSELVKKHGLRIRVAGNKEMLPEDVQESITFAEESTKSNPGMTLNVCFPYSATDEISSAIRALVEDVDSGKLMVADVNEKSLEDRLHIPGPDLDILVRTSGEIRFSNYMLWQSSKMAYLKFVNAYWPEFSLWHMLSILVSWQLSHDLIKQRKARLQDTLMATTASSVVSDSDTC</sequence>
<comment type="caution">
    <text evidence="1">The sequence shown here is derived from an EMBL/GenBank/DDBJ whole genome shotgun (WGS) entry which is preliminary data.</text>
</comment>
<keyword evidence="2" id="KW-1185">Reference proteome</keyword>
<reference evidence="1" key="1">
    <citation type="submission" date="2022-07" db="EMBL/GenBank/DDBJ databases">
        <title>Phylogenomic reconstructions and comparative analyses of Kickxellomycotina fungi.</title>
        <authorList>
            <person name="Reynolds N.K."/>
            <person name="Stajich J.E."/>
            <person name="Barry K."/>
            <person name="Grigoriev I.V."/>
            <person name="Crous P."/>
            <person name="Smith M.E."/>
        </authorList>
    </citation>
    <scope>NUCLEOTIDE SEQUENCE</scope>
    <source>
        <strain evidence="1">NRRL 5244</strain>
    </source>
</reference>
<protein>
    <submittedName>
        <fullName evidence="1">Cis-prenyltransferase</fullName>
        <ecNumber evidence="1">2.5.1.87</ecNumber>
    </submittedName>
</protein>
<keyword evidence="1" id="KW-0808">Transferase</keyword>
<evidence type="ECO:0000313" key="2">
    <source>
        <dbReference type="Proteomes" id="UP001150603"/>
    </source>
</evidence>
<proteinExistence type="predicted"/>
<gene>
    <name evidence="1" type="primary">RER2</name>
    <name evidence="1" type="ORF">FBU59_001115</name>
</gene>
<evidence type="ECO:0000313" key="1">
    <source>
        <dbReference type="EMBL" id="KAJ1949504.1"/>
    </source>
</evidence>
<name>A0ACC1JER2_9FUNG</name>
<dbReference type="EMBL" id="JANBPW010000439">
    <property type="protein sequence ID" value="KAJ1949504.1"/>
    <property type="molecule type" value="Genomic_DNA"/>
</dbReference>
<dbReference type="EC" id="2.5.1.87" evidence="1"/>
<dbReference type="Proteomes" id="UP001150603">
    <property type="component" value="Unassembled WGS sequence"/>
</dbReference>
<accession>A0ACC1JER2</accession>